<dbReference type="EMBL" id="JAMYPJ010000003">
    <property type="protein sequence ID" value="MER8932057.1"/>
    <property type="molecule type" value="Genomic_DNA"/>
</dbReference>
<dbReference type="InterPro" id="IPR021341">
    <property type="entry name" value="DUF2958"/>
</dbReference>
<comment type="caution">
    <text evidence="1">The sequence shown here is derived from an EMBL/GenBank/DDBJ whole genome shotgun (WGS) entry which is preliminary data.</text>
</comment>
<evidence type="ECO:0000313" key="2">
    <source>
        <dbReference type="Proteomes" id="UP001464387"/>
    </source>
</evidence>
<dbReference type="Proteomes" id="UP001464387">
    <property type="component" value="Unassembled WGS sequence"/>
</dbReference>
<dbReference type="Pfam" id="PF11171">
    <property type="entry name" value="DUF2958"/>
    <property type="match status" value="1"/>
</dbReference>
<evidence type="ECO:0000313" key="1">
    <source>
        <dbReference type="EMBL" id="MER8932057.1"/>
    </source>
</evidence>
<organism evidence="1 2">
    <name type="scientific">Mesorhizobium opportunistum</name>
    <dbReference type="NCBI Taxonomy" id="593909"/>
    <lineage>
        <taxon>Bacteria</taxon>
        <taxon>Pseudomonadati</taxon>
        <taxon>Pseudomonadota</taxon>
        <taxon>Alphaproteobacteria</taxon>
        <taxon>Hyphomicrobiales</taxon>
        <taxon>Phyllobacteriaceae</taxon>
        <taxon>Mesorhizobium</taxon>
    </lineage>
</organism>
<sequence>MPLIPDDLKKQLLDNGRFNRHGIERNGRTIDFKPVVKLFHPCGGATWLLSELDPADPDIAFGLCDLGFGEPEIGYVSLSEIESVEGPVGIGIERDLHFTATKTLTEYADEARIHQRIIA</sequence>
<keyword evidence="2" id="KW-1185">Reference proteome</keyword>
<dbReference type="RefSeq" id="WP_352568436.1">
    <property type="nucleotide sequence ID" value="NZ_JAMYMY010000002.1"/>
</dbReference>
<protein>
    <submittedName>
        <fullName evidence="1">DUF2958 domain-containing protein</fullName>
    </submittedName>
</protein>
<reference evidence="1 2" key="1">
    <citation type="journal article" date="2024" name="Proc. Natl. Acad. Sci. U.S.A.">
        <title>The evolutionary genomics of adaptation to stress in wild rhizobium bacteria.</title>
        <authorList>
            <person name="Kehlet-Delgado H."/>
            <person name="Montoya A.P."/>
            <person name="Jensen K.T."/>
            <person name="Wendlandt C.E."/>
            <person name="Dexheimer C."/>
            <person name="Roberts M."/>
            <person name="Torres Martinez L."/>
            <person name="Friesen M.L."/>
            <person name="Griffitts J.S."/>
            <person name="Porter S.S."/>
        </authorList>
    </citation>
    <scope>NUCLEOTIDE SEQUENCE [LARGE SCALE GENOMIC DNA]</scope>
    <source>
        <strain evidence="1 2">M0729</strain>
    </source>
</reference>
<proteinExistence type="predicted"/>
<accession>A0ABV1YAM1</accession>
<name>A0ABV1YAM1_9HYPH</name>
<gene>
    <name evidence="1" type="ORF">NKI33_03625</name>
</gene>